<reference evidence="1 2" key="1">
    <citation type="submission" date="2019-07" db="EMBL/GenBank/DDBJ databases">
        <title>Genomes of Cafeteria roenbergensis.</title>
        <authorList>
            <person name="Fischer M.G."/>
            <person name="Hackl T."/>
            <person name="Roman M."/>
        </authorList>
    </citation>
    <scope>NUCLEOTIDE SEQUENCE [LARGE SCALE GENOMIC DNA]</scope>
    <source>
        <strain evidence="1 2">E4-10P</strain>
    </source>
</reference>
<sequence length="497" mass="54985">MASTDVDDVALGEAWGKADGDKKWFEPVTREASLWQLEHAVECMEAVTQPRTLIEALRNNEVREFPRDDDEGCPSASAAAAAAAGSSDGSTSFTDVLTVNSACVLDPRKGYDAHDIIRTSLVRERARGNTDVERFEVVVTLHGKKHTIHLAGPFRPERHLEKDKEKGVYSLVQTYKVSSPHWKVATLIHEGKDTRLGAVRAYSAYRTPPSTSDLPWKLISSRAALLLHLSLDDASLDGTMRRPRLGLPWFSKVDSVGVVLTWGIHERDQPAWIKVSEDKLHIAELSKTAEEHEEDLRAAAAAVVDHSSDVSRLVNTSALEEALSSKAALPDLLDICDKTISAALKAKDYWFASTQLLFGDCTIVTHVDVQKLYDFTRASEDHAAESGRERLCSLWETGRDDKHKGWIAVRRHVSVGIHSHGSGRKKLWFDVCCKWRKDPDVADEVRSRKPDDIVHVFVFAVGKGHHGTKGTTAAKLGVELENGNGAKFYITGIEVFD</sequence>
<accession>A0A5A8D380</accession>
<name>A0A5A8D380_CAFRO</name>
<dbReference type="Proteomes" id="UP000322899">
    <property type="component" value="Unassembled WGS sequence"/>
</dbReference>
<dbReference type="EMBL" id="VLTO01000178">
    <property type="protein sequence ID" value="KAA0159369.1"/>
    <property type="molecule type" value="Genomic_DNA"/>
</dbReference>
<dbReference type="AlphaFoldDB" id="A0A5A8D380"/>
<comment type="caution">
    <text evidence="1">The sequence shown here is derived from an EMBL/GenBank/DDBJ whole genome shotgun (WGS) entry which is preliminary data.</text>
</comment>
<organism evidence="1 2">
    <name type="scientific">Cafeteria roenbergensis</name>
    <name type="common">Marine flagellate</name>
    <dbReference type="NCBI Taxonomy" id="33653"/>
    <lineage>
        <taxon>Eukaryota</taxon>
        <taxon>Sar</taxon>
        <taxon>Stramenopiles</taxon>
        <taxon>Bigyra</taxon>
        <taxon>Opalozoa</taxon>
        <taxon>Bicosoecida</taxon>
        <taxon>Cafeteriaceae</taxon>
        <taxon>Cafeteria</taxon>
    </lineage>
</organism>
<evidence type="ECO:0000313" key="1">
    <source>
        <dbReference type="EMBL" id="KAA0159369.1"/>
    </source>
</evidence>
<proteinExistence type="predicted"/>
<gene>
    <name evidence="1" type="ORF">FNF27_08313</name>
</gene>
<protein>
    <submittedName>
        <fullName evidence="1">Uncharacterized protein</fullName>
    </submittedName>
</protein>
<evidence type="ECO:0000313" key="2">
    <source>
        <dbReference type="Proteomes" id="UP000322899"/>
    </source>
</evidence>